<feature type="compositionally biased region" description="Basic and acidic residues" evidence="2">
    <location>
        <begin position="53"/>
        <end position="66"/>
    </location>
</feature>
<dbReference type="Proteomes" id="UP001341444">
    <property type="component" value="Unassembled WGS sequence"/>
</dbReference>
<dbReference type="InterPro" id="IPR005754">
    <property type="entry name" value="Sortase"/>
</dbReference>
<dbReference type="SUPFAM" id="SSF63817">
    <property type="entry name" value="Sortase"/>
    <property type="match status" value="1"/>
</dbReference>
<evidence type="ECO:0000313" key="3">
    <source>
        <dbReference type="EMBL" id="MED1204324.1"/>
    </source>
</evidence>
<organism evidence="3 4">
    <name type="scientific">Heyndrickxia acidicola</name>
    <dbReference type="NCBI Taxonomy" id="209389"/>
    <lineage>
        <taxon>Bacteria</taxon>
        <taxon>Bacillati</taxon>
        <taxon>Bacillota</taxon>
        <taxon>Bacilli</taxon>
        <taxon>Bacillales</taxon>
        <taxon>Bacillaceae</taxon>
        <taxon>Heyndrickxia</taxon>
    </lineage>
</organism>
<dbReference type="Pfam" id="PF04203">
    <property type="entry name" value="Sortase"/>
    <property type="match status" value="1"/>
</dbReference>
<dbReference type="NCBIfam" id="TIGR01076">
    <property type="entry name" value="sortase_fam"/>
    <property type="match status" value="1"/>
</dbReference>
<dbReference type="Gene3D" id="2.40.260.10">
    <property type="entry name" value="Sortase"/>
    <property type="match status" value="1"/>
</dbReference>
<proteinExistence type="predicted"/>
<feature type="region of interest" description="Disordered" evidence="2">
    <location>
        <begin position="53"/>
        <end position="74"/>
    </location>
</feature>
<gene>
    <name evidence="3" type="ORF">P4T90_14845</name>
</gene>
<protein>
    <submittedName>
        <fullName evidence="3">Class D sortase</fullName>
    </submittedName>
</protein>
<dbReference type="CDD" id="cd05828">
    <property type="entry name" value="Sortase_D_1"/>
    <property type="match status" value="1"/>
</dbReference>
<dbReference type="InterPro" id="IPR041999">
    <property type="entry name" value="Sortase_D_1"/>
</dbReference>
<evidence type="ECO:0000256" key="1">
    <source>
        <dbReference type="ARBA" id="ARBA00022801"/>
    </source>
</evidence>
<keyword evidence="1" id="KW-0378">Hydrolase</keyword>
<accession>A0ABU6MIN9</accession>
<dbReference type="InterPro" id="IPR023365">
    <property type="entry name" value="Sortase_dom-sf"/>
</dbReference>
<reference evidence="3 4" key="1">
    <citation type="submission" date="2023-03" db="EMBL/GenBank/DDBJ databases">
        <title>Bacillus Genome Sequencing.</title>
        <authorList>
            <person name="Dunlap C."/>
        </authorList>
    </citation>
    <scope>NUCLEOTIDE SEQUENCE [LARGE SCALE GENOMIC DNA]</scope>
    <source>
        <strain evidence="3 4">B-23453</strain>
    </source>
</reference>
<sequence>MMKRAAVALFAAGVLCIGYSVLNSMESRHEQMSALSQAKRMIQNAHLEKMDPGIKVKKTAESKEVPKTNGKNGSEKESILGILRIPRLHKELPIIEGTSEAMLRKGVGHFTGSGLPGQHNQIVFSGHRDTVFRHVGELKKGDELIADLQSGTFVYVINHMKVVKADDRTVIHSTAPKEELILTTCYPFYYIGDAPDRYIIYAYPKMN</sequence>
<dbReference type="NCBIfam" id="NF033746">
    <property type="entry name" value="class_D_sortase"/>
    <property type="match status" value="1"/>
</dbReference>
<keyword evidence="4" id="KW-1185">Reference proteome</keyword>
<dbReference type="EMBL" id="JARMAB010000021">
    <property type="protein sequence ID" value="MED1204324.1"/>
    <property type="molecule type" value="Genomic_DNA"/>
</dbReference>
<dbReference type="RefSeq" id="WP_066265034.1">
    <property type="nucleotide sequence ID" value="NZ_JARMAB010000021.1"/>
</dbReference>
<evidence type="ECO:0000313" key="4">
    <source>
        <dbReference type="Proteomes" id="UP001341444"/>
    </source>
</evidence>
<evidence type="ECO:0000256" key="2">
    <source>
        <dbReference type="SAM" id="MobiDB-lite"/>
    </source>
</evidence>
<comment type="caution">
    <text evidence="3">The sequence shown here is derived from an EMBL/GenBank/DDBJ whole genome shotgun (WGS) entry which is preliminary data.</text>
</comment>
<name>A0ABU6MIN9_9BACI</name>
<dbReference type="InterPro" id="IPR053525">
    <property type="entry name" value="Sortase_D"/>
</dbReference>